<dbReference type="Proteomes" id="UP000827872">
    <property type="component" value="Linkage Group LG02"/>
</dbReference>
<proteinExistence type="predicted"/>
<accession>A0ACB8G489</accession>
<organism evidence="1 2">
    <name type="scientific">Sphaerodactylus townsendi</name>
    <dbReference type="NCBI Taxonomy" id="933632"/>
    <lineage>
        <taxon>Eukaryota</taxon>
        <taxon>Metazoa</taxon>
        <taxon>Chordata</taxon>
        <taxon>Craniata</taxon>
        <taxon>Vertebrata</taxon>
        <taxon>Euteleostomi</taxon>
        <taxon>Lepidosauria</taxon>
        <taxon>Squamata</taxon>
        <taxon>Bifurcata</taxon>
        <taxon>Gekkota</taxon>
        <taxon>Sphaerodactylidae</taxon>
        <taxon>Sphaerodactylus</taxon>
    </lineage>
</organism>
<sequence length="226" mass="26237">MLEERALSPETTEEVERLVTLAQESGTLPRVTFNTPEKLEEEPCHRKLAKLTTKYNRKDLQRWRDLEEWIDTQLQELYQYQVGWFLTPSPAPPMVPLPPKEQKKRRGPDEWLCPPSPSGAWEMAGWLRDRNVSSPPDLAEEVQLEQQSSSIPRLLTVIFHKLQETDATAAPEPEIDIEDLLEVPNEEQKSRLQEILHTCSRPTEDFVAELLDRLRGLRKIANPQRK</sequence>
<keyword evidence="2" id="KW-1185">Reference proteome</keyword>
<gene>
    <name evidence="1" type="ORF">K3G42_029316</name>
</gene>
<dbReference type="EMBL" id="CM037615">
    <property type="protein sequence ID" value="KAH8014459.1"/>
    <property type="molecule type" value="Genomic_DNA"/>
</dbReference>
<name>A0ACB8G489_9SAUR</name>
<protein>
    <submittedName>
        <fullName evidence="1">Uncharacterized protein</fullName>
    </submittedName>
</protein>
<reference evidence="1" key="1">
    <citation type="submission" date="2021-08" db="EMBL/GenBank/DDBJ databases">
        <title>The first chromosome-level gecko genome reveals the dynamic sex chromosomes of Neotropical dwarf geckos (Sphaerodactylidae: Sphaerodactylus).</title>
        <authorList>
            <person name="Pinto B.J."/>
            <person name="Keating S.E."/>
            <person name="Gamble T."/>
        </authorList>
    </citation>
    <scope>NUCLEOTIDE SEQUENCE</scope>
    <source>
        <strain evidence="1">TG3544</strain>
    </source>
</reference>
<comment type="caution">
    <text evidence="1">The sequence shown here is derived from an EMBL/GenBank/DDBJ whole genome shotgun (WGS) entry which is preliminary data.</text>
</comment>
<evidence type="ECO:0000313" key="1">
    <source>
        <dbReference type="EMBL" id="KAH8014459.1"/>
    </source>
</evidence>
<evidence type="ECO:0000313" key="2">
    <source>
        <dbReference type="Proteomes" id="UP000827872"/>
    </source>
</evidence>